<feature type="domain" description="Penicillin-binding protein transpeptidase" evidence="4">
    <location>
        <begin position="220"/>
        <end position="546"/>
    </location>
</feature>
<name>A0A2H0RLM4_9BACT</name>
<proteinExistence type="predicted"/>
<organism evidence="6 7">
    <name type="scientific">Candidatus Vogelbacteria bacterium CG10_big_fil_rev_8_21_14_0_10_45_14</name>
    <dbReference type="NCBI Taxonomy" id="1975042"/>
    <lineage>
        <taxon>Bacteria</taxon>
        <taxon>Candidatus Vogeliibacteriota</taxon>
    </lineage>
</organism>
<sequence>MFNFRWRKKKRTRYVAPDEVFMDSHNTPRFDTHTLEGRIERPMSRGTFYMLAGLFVLIASLFLFKIGSLEIARGGELRDRSERNTLTKSAIFPTRGVIYDRRGILLAWNENDRIYKYVPGLAPVVGYTGKPNKEEIISNIALSEERIGRSGVERLSNRILRGTLGEKIEERDARGELVSFGMQVEPKDGGAVSLSIDSELNAILYEAIDKLSREKEFEGGAGVVMDVGTGEILAAASVPSFDPNIFVTKNDPQIIARYTNDPMKPFLDRVISGQYTPGSIIKPFMALAALSENIISPTKKLLSTGSIRVQNQFDPTSYTVFKDWKAHGWVDMREAIAHSSDVYFYIIGGGFKSDGGDAPGVRQEGLGIERIESYMNMFGFGESTGVELYGESLGTIPSPAWKKENFDGEEWRLGNTYHTSIGQYGFQITPIQMVRAIASIATDGNLVRPTIFKVNERDKVLAQEIVLPKEHWKVVKEGMRMSVTHGTAMRLSNEKVKVAAKTGTAELGVGKDKVNSLVVGFLPYDEPKISFVLLIEKGPRANTVGASAAMREVIDWMVLHRPEYIR</sequence>
<dbReference type="InterPro" id="IPR012338">
    <property type="entry name" value="Beta-lactam/transpept-like"/>
</dbReference>
<dbReference type="InterPro" id="IPR036138">
    <property type="entry name" value="PBP_dimer_sf"/>
</dbReference>
<dbReference type="Pfam" id="PF00905">
    <property type="entry name" value="Transpeptidase"/>
    <property type="match status" value="1"/>
</dbReference>
<dbReference type="Pfam" id="PF03717">
    <property type="entry name" value="PBP_dimer"/>
    <property type="match status" value="1"/>
</dbReference>
<dbReference type="Gene3D" id="3.40.710.10">
    <property type="entry name" value="DD-peptidase/beta-lactamase superfamily"/>
    <property type="match status" value="1"/>
</dbReference>
<evidence type="ECO:0000259" key="4">
    <source>
        <dbReference type="Pfam" id="PF00905"/>
    </source>
</evidence>
<dbReference type="InterPro" id="IPR001460">
    <property type="entry name" value="PCN-bd_Tpept"/>
</dbReference>
<dbReference type="SUPFAM" id="SSF56519">
    <property type="entry name" value="Penicillin binding protein dimerisation domain"/>
    <property type="match status" value="1"/>
</dbReference>
<feature type="transmembrane region" description="Helical" evidence="3">
    <location>
        <begin position="48"/>
        <end position="67"/>
    </location>
</feature>
<accession>A0A2H0RLM4</accession>
<evidence type="ECO:0000313" key="7">
    <source>
        <dbReference type="Proteomes" id="UP000230833"/>
    </source>
</evidence>
<comment type="subcellular location">
    <subcellularLocation>
        <location evidence="1">Membrane</location>
    </subcellularLocation>
</comment>
<feature type="domain" description="Penicillin-binding protein dimerisation" evidence="5">
    <location>
        <begin position="110"/>
        <end position="178"/>
    </location>
</feature>
<dbReference type="GO" id="GO:0008658">
    <property type="term" value="F:penicillin binding"/>
    <property type="evidence" value="ECO:0007669"/>
    <property type="project" value="InterPro"/>
</dbReference>
<comment type="caution">
    <text evidence="6">The sequence shown here is derived from an EMBL/GenBank/DDBJ whole genome shotgun (WGS) entry which is preliminary data.</text>
</comment>
<evidence type="ECO:0000256" key="2">
    <source>
        <dbReference type="ARBA" id="ARBA00023136"/>
    </source>
</evidence>
<dbReference type="Gene3D" id="3.90.1310.10">
    <property type="entry name" value="Penicillin-binding protein 2a (Domain 2)"/>
    <property type="match status" value="1"/>
</dbReference>
<dbReference type="SUPFAM" id="SSF56601">
    <property type="entry name" value="beta-lactamase/transpeptidase-like"/>
    <property type="match status" value="1"/>
</dbReference>
<evidence type="ECO:0000313" key="6">
    <source>
        <dbReference type="EMBL" id="PIR46685.1"/>
    </source>
</evidence>
<dbReference type="AlphaFoldDB" id="A0A2H0RLM4"/>
<dbReference type="Proteomes" id="UP000230833">
    <property type="component" value="Unassembled WGS sequence"/>
</dbReference>
<dbReference type="InterPro" id="IPR050515">
    <property type="entry name" value="Beta-lactam/transpept"/>
</dbReference>
<keyword evidence="2 3" id="KW-0472">Membrane</keyword>
<dbReference type="EMBL" id="PCYL01000032">
    <property type="protein sequence ID" value="PIR46685.1"/>
    <property type="molecule type" value="Genomic_DNA"/>
</dbReference>
<evidence type="ECO:0000256" key="3">
    <source>
        <dbReference type="SAM" id="Phobius"/>
    </source>
</evidence>
<protein>
    <recommendedName>
        <fullName evidence="8">Penicillin-binding protein 2</fullName>
    </recommendedName>
</protein>
<dbReference type="PANTHER" id="PTHR30627">
    <property type="entry name" value="PEPTIDOGLYCAN D,D-TRANSPEPTIDASE"/>
    <property type="match status" value="1"/>
</dbReference>
<dbReference type="GO" id="GO:0005886">
    <property type="term" value="C:plasma membrane"/>
    <property type="evidence" value="ECO:0007669"/>
    <property type="project" value="TreeGrafter"/>
</dbReference>
<evidence type="ECO:0000256" key="1">
    <source>
        <dbReference type="ARBA" id="ARBA00004370"/>
    </source>
</evidence>
<evidence type="ECO:0000259" key="5">
    <source>
        <dbReference type="Pfam" id="PF03717"/>
    </source>
</evidence>
<keyword evidence="3" id="KW-1133">Transmembrane helix</keyword>
<keyword evidence="3" id="KW-0812">Transmembrane</keyword>
<evidence type="ECO:0008006" key="8">
    <source>
        <dbReference type="Google" id="ProtNLM"/>
    </source>
</evidence>
<reference evidence="6 7" key="1">
    <citation type="submission" date="2017-09" db="EMBL/GenBank/DDBJ databases">
        <title>Depth-based differentiation of microbial function through sediment-hosted aquifers and enrichment of novel symbionts in the deep terrestrial subsurface.</title>
        <authorList>
            <person name="Probst A.J."/>
            <person name="Ladd B."/>
            <person name="Jarett J.K."/>
            <person name="Geller-Mcgrath D.E."/>
            <person name="Sieber C.M."/>
            <person name="Emerson J.B."/>
            <person name="Anantharaman K."/>
            <person name="Thomas B.C."/>
            <person name="Malmstrom R."/>
            <person name="Stieglmeier M."/>
            <person name="Klingl A."/>
            <person name="Woyke T."/>
            <person name="Ryan C.M."/>
            <person name="Banfield J.F."/>
        </authorList>
    </citation>
    <scope>NUCLEOTIDE SEQUENCE [LARGE SCALE GENOMIC DNA]</scope>
    <source>
        <strain evidence="6">CG10_big_fil_rev_8_21_14_0_10_45_14</strain>
    </source>
</reference>
<gene>
    <name evidence="6" type="ORF">COV07_03020</name>
</gene>
<dbReference type="GO" id="GO:0071555">
    <property type="term" value="P:cell wall organization"/>
    <property type="evidence" value="ECO:0007669"/>
    <property type="project" value="TreeGrafter"/>
</dbReference>
<dbReference type="InterPro" id="IPR005311">
    <property type="entry name" value="PBP_dimer"/>
</dbReference>